<evidence type="ECO:0000256" key="4">
    <source>
        <dbReference type="ARBA" id="ARBA00022692"/>
    </source>
</evidence>
<feature type="transmembrane region" description="Helical" evidence="7">
    <location>
        <begin position="50"/>
        <end position="70"/>
    </location>
</feature>
<dbReference type="OrthoDB" id="5382961at2"/>
<accession>A0A1B2EHY4</accession>
<proteinExistence type="inferred from homology"/>
<dbReference type="PANTHER" id="PTHR33452:SF1">
    <property type="entry name" value="INNER MEMBRANE PROTEIN YPHA-RELATED"/>
    <property type="match status" value="1"/>
</dbReference>
<feature type="transmembrane region" description="Helical" evidence="7">
    <location>
        <begin position="12"/>
        <end position="30"/>
    </location>
</feature>
<feature type="transmembrane region" description="Helical" evidence="7">
    <location>
        <begin position="77"/>
        <end position="96"/>
    </location>
</feature>
<evidence type="ECO:0000256" key="1">
    <source>
        <dbReference type="ARBA" id="ARBA00004651"/>
    </source>
</evidence>
<name>A0A1B2EHY4_9HYPH</name>
<evidence type="ECO:0008006" key="9">
    <source>
        <dbReference type="Google" id="ProtNLM"/>
    </source>
</evidence>
<evidence type="ECO:0000256" key="5">
    <source>
        <dbReference type="ARBA" id="ARBA00022989"/>
    </source>
</evidence>
<keyword evidence="5 7" id="KW-1133">Transmembrane helix</keyword>
<evidence type="ECO:0000313" key="8">
    <source>
        <dbReference type="EMBL" id="ANY79566.1"/>
    </source>
</evidence>
<dbReference type="PANTHER" id="PTHR33452">
    <property type="entry name" value="OXIDOREDUCTASE CATD-RELATED"/>
    <property type="match status" value="1"/>
</dbReference>
<evidence type="ECO:0000256" key="2">
    <source>
        <dbReference type="ARBA" id="ARBA00006679"/>
    </source>
</evidence>
<feature type="transmembrane region" description="Helical" evidence="7">
    <location>
        <begin position="108"/>
        <end position="127"/>
    </location>
</feature>
<protein>
    <recommendedName>
        <fullName evidence="9">DoxX family protein</fullName>
    </recommendedName>
</protein>
<evidence type="ECO:0000256" key="7">
    <source>
        <dbReference type="SAM" id="Phobius"/>
    </source>
</evidence>
<gene>
    <name evidence="8" type="ORF">BB934_16130</name>
</gene>
<dbReference type="Pfam" id="PF07681">
    <property type="entry name" value="DoxX"/>
    <property type="match status" value="1"/>
</dbReference>
<comment type="subcellular location">
    <subcellularLocation>
        <location evidence="1">Cell membrane</location>
        <topology evidence="1">Multi-pass membrane protein</topology>
    </subcellularLocation>
</comment>
<comment type="similarity">
    <text evidence="2">Belongs to the DoxX family.</text>
</comment>
<dbReference type="EMBL" id="CP016616">
    <property type="protein sequence ID" value="ANY79566.1"/>
    <property type="molecule type" value="Genomic_DNA"/>
</dbReference>
<dbReference type="GO" id="GO:0005886">
    <property type="term" value="C:plasma membrane"/>
    <property type="evidence" value="ECO:0007669"/>
    <property type="project" value="UniProtKB-SubCell"/>
</dbReference>
<evidence type="ECO:0000256" key="6">
    <source>
        <dbReference type="ARBA" id="ARBA00023136"/>
    </source>
</evidence>
<keyword evidence="6 7" id="KW-0472">Membrane</keyword>
<sequence>MIDTRLAPYGAFAIRAALGVMFIAHAYLKIAVFTVPGFAGFLTQTGFPAFLAWPIILAELIGGIAILLGVYGRAVSVALLPVLLGAVLVHAPNGWLFNAPNGGWEYPAFLAVAALAHVLIGDGAWALKPVTLSTQPAVSLRPRVG</sequence>
<reference evidence="8" key="1">
    <citation type="submission" date="2016-07" db="EMBL/GenBank/DDBJ databases">
        <title>Microvirga ossetica sp. nov. a new species of rhizobia isolated from root nodules of the legume species Vicia alpestris Steven originated from North Ossetia region in the Caucasus.</title>
        <authorList>
            <person name="Safronova V.I."/>
            <person name="Kuznetsova I.G."/>
            <person name="Sazanova A.L."/>
            <person name="Belimov A."/>
            <person name="Andronov E."/>
            <person name="Osledkin Y.S."/>
            <person name="Onishchuk O.P."/>
            <person name="Kurchak O.N."/>
            <person name="Shaposhnikov A.I."/>
            <person name="Willems A."/>
            <person name="Tikhonovich I.A."/>
        </authorList>
    </citation>
    <scope>NUCLEOTIDE SEQUENCE [LARGE SCALE GENOMIC DNA]</scope>
    <source>
        <strain evidence="8">V5/3M</strain>
    </source>
</reference>
<dbReference type="KEGG" id="moc:BB934_16130"/>
<dbReference type="RefSeq" id="WP_099510581.1">
    <property type="nucleotide sequence ID" value="NZ_CP016616.1"/>
</dbReference>
<dbReference type="AlphaFoldDB" id="A0A1B2EHY4"/>
<dbReference type="InterPro" id="IPR051907">
    <property type="entry name" value="DoxX-like_oxidoreductase"/>
</dbReference>
<keyword evidence="4 7" id="KW-0812">Transmembrane</keyword>
<organism evidence="8">
    <name type="scientific">Microvirga ossetica</name>
    <dbReference type="NCBI Taxonomy" id="1882682"/>
    <lineage>
        <taxon>Bacteria</taxon>
        <taxon>Pseudomonadati</taxon>
        <taxon>Pseudomonadota</taxon>
        <taxon>Alphaproteobacteria</taxon>
        <taxon>Hyphomicrobiales</taxon>
        <taxon>Methylobacteriaceae</taxon>
        <taxon>Microvirga</taxon>
    </lineage>
</organism>
<dbReference type="InterPro" id="IPR032808">
    <property type="entry name" value="DoxX"/>
</dbReference>
<keyword evidence="3" id="KW-1003">Cell membrane</keyword>
<evidence type="ECO:0000256" key="3">
    <source>
        <dbReference type="ARBA" id="ARBA00022475"/>
    </source>
</evidence>